<proteinExistence type="predicted"/>
<sequence length="440" mass="48816">MPSKRRQSESGAPRRVSSRTKRASRQFVRELCVGCILWLPEKVAGGESVKCILPQCRCNNSNNSELDSEGYKHYVVILDVFQTADNKTQCYVAKLTSQTGKYPIDRIKIYQEASTSPPDEVGGLFLEHGSMPKQSFISLDHAYQLSPQLLRPMKTEHHACDRRLAEHSYTYLMDRLGLKAAKYQNTNLAKQLGAAIRTATTETPLLTPTPTPRNSAVDQRNLDHEALHAAFTLPPPPAPSKPTKPTPQTRPHRSTSSTNREANASEPGRETIAPRSALEIDALLQRYRAQRRELERARARVRDLESGRDGEGAGPGFLDRCAGYLLGRTVYAVEHAPWEKVCWVAVIMVALYYAGILKAVWPTVQVLGGWLKGAGLWTWRWMVKMIKVLVPCVKDLVVGAAKLIFKFVQVLAGCLKGLCVRAWGGISELVKSSLGQVGFG</sequence>
<protein>
    <submittedName>
        <fullName evidence="3">Uncharacterized protein</fullName>
    </submittedName>
</protein>
<name>A0A5M9JB72_MONFR</name>
<feature type="region of interest" description="Disordered" evidence="2">
    <location>
        <begin position="1"/>
        <end position="21"/>
    </location>
</feature>
<organism evidence="3 4">
    <name type="scientific">Monilinia fructicola</name>
    <name type="common">Brown rot fungus</name>
    <name type="synonym">Ciboria fructicola</name>
    <dbReference type="NCBI Taxonomy" id="38448"/>
    <lineage>
        <taxon>Eukaryota</taxon>
        <taxon>Fungi</taxon>
        <taxon>Dikarya</taxon>
        <taxon>Ascomycota</taxon>
        <taxon>Pezizomycotina</taxon>
        <taxon>Leotiomycetes</taxon>
        <taxon>Helotiales</taxon>
        <taxon>Sclerotiniaceae</taxon>
        <taxon>Monilinia</taxon>
    </lineage>
</organism>
<reference evidence="3 4" key="1">
    <citation type="submission" date="2019-06" db="EMBL/GenBank/DDBJ databases">
        <title>Genome Sequence of the Brown Rot Fungal Pathogen Monilinia fructicola.</title>
        <authorList>
            <person name="De Miccolis Angelini R.M."/>
            <person name="Landi L."/>
            <person name="Abate D."/>
            <person name="Pollastro S."/>
            <person name="Romanazzi G."/>
            <person name="Faretra F."/>
        </authorList>
    </citation>
    <scope>NUCLEOTIDE SEQUENCE [LARGE SCALE GENOMIC DNA]</scope>
    <source>
        <strain evidence="3 4">Mfrc123</strain>
    </source>
</reference>
<feature type="coiled-coil region" evidence="1">
    <location>
        <begin position="277"/>
        <end position="307"/>
    </location>
</feature>
<feature type="region of interest" description="Disordered" evidence="2">
    <location>
        <begin position="230"/>
        <end position="272"/>
    </location>
</feature>
<dbReference type="OrthoDB" id="3537171at2759"/>
<evidence type="ECO:0000313" key="4">
    <source>
        <dbReference type="Proteomes" id="UP000322873"/>
    </source>
</evidence>
<evidence type="ECO:0000256" key="2">
    <source>
        <dbReference type="SAM" id="MobiDB-lite"/>
    </source>
</evidence>
<feature type="compositionally biased region" description="Pro residues" evidence="2">
    <location>
        <begin position="233"/>
        <end position="245"/>
    </location>
</feature>
<dbReference type="VEuPathDB" id="FungiDB:MFRU_006g01840"/>
<dbReference type="AlphaFoldDB" id="A0A5M9JB72"/>
<dbReference type="Proteomes" id="UP000322873">
    <property type="component" value="Unassembled WGS sequence"/>
</dbReference>
<keyword evidence="1" id="KW-0175">Coiled coil</keyword>
<dbReference type="EMBL" id="VICG01000013">
    <property type="protein sequence ID" value="KAA8565603.1"/>
    <property type="molecule type" value="Genomic_DNA"/>
</dbReference>
<keyword evidence="4" id="KW-1185">Reference proteome</keyword>
<evidence type="ECO:0000313" key="3">
    <source>
        <dbReference type="EMBL" id="KAA8565603.1"/>
    </source>
</evidence>
<comment type="caution">
    <text evidence="3">The sequence shown here is derived from an EMBL/GenBank/DDBJ whole genome shotgun (WGS) entry which is preliminary data.</text>
</comment>
<gene>
    <name evidence="3" type="ORF">EYC84_009455</name>
</gene>
<accession>A0A5M9JB72</accession>
<evidence type="ECO:0000256" key="1">
    <source>
        <dbReference type="SAM" id="Coils"/>
    </source>
</evidence>